<reference evidence="2 3" key="1">
    <citation type="journal article" date="2019" name="Emerg. Microbes Infect.">
        <title>Comprehensive subspecies identification of 175 nontuberculous mycobacteria species based on 7547 genomic profiles.</title>
        <authorList>
            <person name="Matsumoto Y."/>
            <person name="Kinjo T."/>
            <person name="Motooka D."/>
            <person name="Nabeya D."/>
            <person name="Jung N."/>
            <person name="Uechi K."/>
            <person name="Horii T."/>
            <person name="Iida T."/>
            <person name="Fujita J."/>
            <person name="Nakamura S."/>
        </authorList>
    </citation>
    <scope>NUCLEOTIDE SEQUENCE [LARGE SCALE GENOMIC DNA]</scope>
    <source>
        <strain evidence="2 3">JCM 12272</strain>
    </source>
</reference>
<evidence type="ECO:0000313" key="2">
    <source>
        <dbReference type="EMBL" id="BBX29476.1"/>
    </source>
</evidence>
<dbReference type="EMBL" id="AP022565">
    <property type="protein sequence ID" value="BBX29476.1"/>
    <property type="molecule type" value="Genomic_DNA"/>
</dbReference>
<proteinExistence type="predicted"/>
<evidence type="ECO:0000256" key="1">
    <source>
        <dbReference type="SAM" id="MobiDB-lite"/>
    </source>
</evidence>
<dbReference type="KEGG" id="malv:MALV_46010"/>
<feature type="compositionally biased region" description="Basic and acidic residues" evidence="1">
    <location>
        <begin position="7"/>
        <end position="21"/>
    </location>
</feature>
<accession>A0A6N4UWM2</accession>
<feature type="region of interest" description="Disordered" evidence="1">
    <location>
        <begin position="1"/>
        <end position="74"/>
    </location>
</feature>
<dbReference type="AlphaFoldDB" id="A0A6N4UWM2"/>
<dbReference type="Proteomes" id="UP000466906">
    <property type="component" value="Chromosome"/>
</dbReference>
<feature type="compositionally biased region" description="Polar residues" evidence="1">
    <location>
        <begin position="54"/>
        <end position="63"/>
    </location>
</feature>
<sequence>MTCQHQGHRDRADSVECRDVTPDGGTQTPTGSTDWRRSHVMPSRLVLNAKTIPGEQTSKSPDTGVSGDFGVCSR</sequence>
<organism evidence="2 3">
    <name type="scientific">Mycolicibacterium alvei</name>
    <dbReference type="NCBI Taxonomy" id="67081"/>
    <lineage>
        <taxon>Bacteria</taxon>
        <taxon>Bacillati</taxon>
        <taxon>Actinomycetota</taxon>
        <taxon>Actinomycetes</taxon>
        <taxon>Mycobacteriales</taxon>
        <taxon>Mycobacteriaceae</taxon>
        <taxon>Mycolicibacterium</taxon>
    </lineage>
</organism>
<feature type="compositionally biased region" description="Polar residues" evidence="1">
    <location>
        <begin position="24"/>
        <end position="33"/>
    </location>
</feature>
<gene>
    <name evidence="2" type="ORF">MALV_46010</name>
</gene>
<name>A0A6N4UWM2_9MYCO</name>
<evidence type="ECO:0000313" key="3">
    <source>
        <dbReference type="Proteomes" id="UP000466906"/>
    </source>
</evidence>
<protein>
    <submittedName>
        <fullName evidence="2">Uncharacterized protein</fullName>
    </submittedName>
</protein>
<keyword evidence="3" id="KW-1185">Reference proteome</keyword>